<comment type="caution">
    <text evidence="1">The sequence shown here is derived from an EMBL/GenBank/DDBJ whole genome shotgun (WGS) entry which is preliminary data.</text>
</comment>
<reference evidence="1 2" key="1">
    <citation type="journal article" date="2011" name="PLoS Pathog.">
        <title>Dynamic evolution of pathogenicity revealed by sequencing and comparative genomics of 19 Pseudomonas syringae isolates.</title>
        <authorList>
            <person name="Baltrus D.A."/>
            <person name="Nishimura M.T."/>
            <person name="Romanchuk A."/>
            <person name="Chang J.H."/>
            <person name="Mukhtar M.S."/>
            <person name="Cherkis K."/>
            <person name="Roach J."/>
            <person name="Grant S.R."/>
            <person name="Jones C.D."/>
            <person name="Dangl J.L."/>
        </authorList>
    </citation>
    <scope>NUCLEOTIDE SEQUENCE [LARGE SCALE GENOMIC DNA]</scope>
    <source>
        <strain evidence="1 2">301020</strain>
    </source>
</reference>
<evidence type="ECO:0000313" key="2">
    <source>
        <dbReference type="Proteomes" id="UP000003465"/>
    </source>
</evidence>
<dbReference type="AlphaFoldDB" id="A0A656GMF3"/>
<evidence type="ECO:0000313" key="1">
    <source>
        <dbReference type="EMBL" id="EGH26729.1"/>
    </source>
</evidence>
<name>A0A656GMF3_PSEA0</name>
<gene>
    <name evidence="1" type="ORF">PSYMO_36790</name>
</gene>
<sequence>CGSGSGDALTILPTLRVGMPFRALRVRFEYAAWRRFVTRSV</sequence>
<feature type="non-terminal residue" evidence="1">
    <location>
        <position position="41"/>
    </location>
</feature>
<accession>A0A656GMF3</accession>
<feature type="non-terminal residue" evidence="1">
    <location>
        <position position="1"/>
    </location>
</feature>
<dbReference type="EMBL" id="AEAG01002759">
    <property type="protein sequence ID" value="EGH26729.1"/>
    <property type="molecule type" value="Genomic_DNA"/>
</dbReference>
<proteinExistence type="predicted"/>
<organism evidence="1 2">
    <name type="scientific">Pseudomonas amygdali pv. mori str. 301020</name>
    <dbReference type="NCBI Taxonomy" id="629261"/>
    <lineage>
        <taxon>Bacteria</taxon>
        <taxon>Pseudomonadati</taxon>
        <taxon>Pseudomonadota</taxon>
        <taxon>Gammaproteobacteria</taxon>
        <taxon>Pseudomonadales</taxon>
        <taxon>Pseudomonadaceae</taxon>
        <taxon>Pseudomonas</taxon>
        <taxon>Pseudomonas amygdali</taxon>
    </lineage>
</organism>
<protein>
    <submittedName>
        <fullName evidence="1">Uncharacterized protein</fullName>
    </submittedName>
</protein>
<dbReference type="Proteomes" id="UP000003465">
    <property type="component" value="Unassembled WGS sequence"/>
</dbReference>